<feature type="transmembrane region" description="Helical" evidence="1">
    <location>
        <begin position="20"/>
        <end position="38"/>
    </location>
</feature>
<dbReference type="EMBL" id="JADJIB010000004">
    <property type="protein sequence ID" value="MBK7273867.1"/>
    <property type="molecule type" value="Genomic_DNA"/>
</dbReference>
<feature type="transmembrane region" description="Helical" evidence="1">
    <location>
        <begin position="256"/>
        <end position="275"/>
    </location>
</feature>
<name>A0A934X2H1_9MICO</name>
<keyword evidence="1" id="KW-0472">Membrane</keyword>
<gene>
    <name evidence="3" type="ORF">IPF40_00200</name>
    <name evidence="4" type="ORF">IPI13_12085</name>
</gene>
<feature type="domain" description="DUF4350" evidence="2">
    <location>
        <begin position="51"/>
        <end position="224"/>
    </location>
</feature>
<keyword evidence="1" id="KW-1133">Transmembrane helix</keyword>
<evidence type="ECO:0000313" key="6">
    <source>
        <dbReference type="Proteomes" id="UP000726105"/>
    </source>
</evidence>
<evidence type="ECO:0000313" key="3">
    <source>
        <dbReference type="EMBL" id="MBK6299517.1"/>
    </source>
</evidence>
<protein>
    <recommendedName>
        <fullName evidence="2">DUF4350 domain-containing protein</fullName>
    </recommendedName>
</protein>
<dbReference type="AlphaFoldDB" id="A0A934X2H1"/>
<dbReference type="EMBL" id="JADIXZ010000001">
    <property type="protein sequence ID" value="MBK6299517.1"/>
    <property type="molecule type" value="Genomic_DNA"/>
</dbReference>
<evidence type="ECO:0000313" key="4">
    <source>
        <dbReference type="EMBL" id="MBK7273867.1"/>
    </source>
</evidence>
<dbReference type="Pfam" id="PF14258">
    <property type="entry name" value="DUF4350"/>
    <property type="match status" value="1"/>
</dbReference>
<keyword evidence="1" id="KW-0812">Transmembrane</keyword>
<dbReference type="InterPro" id="IPR025646">
    <property type="entry name" value="DUF4350"/>
</dbReference>
<sequence length="388" mass="41715">MTTTLWRTDAPTEGRPGRRWWRIAVLVAVVIGAAYLLGRGGQPGSDAAYHPENPSAKGAQAVARVLAAHGVTVIVAEGQAALQRAPIDGDTTIVVSKSSDLREVTLQALATAARPAERLVLIHPERRVVRALTPGVSMAEVAHSQNALVSTCDTPDVHPGERLSRSQSQYRDTRATASCYVNDGQAVYLVTSGPGLREVVLIGSTDPITNDRTAEVENGALALRALGHSSRLVWYVPDLRDVPPTAAEQTESFTPVWWGPMLGLLAFTMLAVFWWRGRRFGRLVTEPLPVVVRAVETTESRGRMYHKARDSERAGAVLRDASGRRLAAYLGLAPGTPADLVAQAVSAATGQPLDQTRWLLGGPPVTTDTDLLDLAARLAALEKEIRRS</sequence>
<comment type="caution">
    <text evidence="3">The sequence shown here is derived from an EMBL/GenBank/DDBJ whole genome shotgun (WGS) entry which is preliminary data.</text>
</comment>
<reference evidence="5 6" key="1">
    <citation type="submission" date="2020-10" db="EMBL/GenBank/DDBJ databases">
        <title>Connecting structure to function with the recovery of over 1000 high-quality activated sludge metagenome-assembled genomes encoding full-length rRNA genes using long-read sequencing.</title>
        <authorList>
            <person name="Singleton C.M."/>
            <person name="Petriglieri F."/>
            <person name="Kristensen J.M."/>
            <person name="Kirkegaard R.H."/>
            <person name="Michaelsen T.Y."/>
            <person name="Andersen M.H."/>
            <person name="Karst S.M."/>
            <person name="Dueholm M.S."/>
            <person name="Nielsen P.H."/>
            <person name="Albertsen M."/>
        </authorList>
    </citation>
    <scope>NUCLEOTIDE SEQUENCE [LARGE SCALE GENOMIC DNA]</scope>
    <source>
        <strain evidence="3">AalE_18-Q3-R2-46_BAT3C.188</strain>
        <strain evidence="4">Ega_18-Q3-R5-49_MAXAC.001</strain>
    </source>
</reference>
<organism evidence="3 5">
    <name type="scientific">Candidatus Phosphoribacter hodrii</name>
    <dbReference type="NCBI Taxonomy" id="2953743"/>
    <lineage>
        <taxon>Bacteria</taxon>
        <taxon>Bacillati</taxon>
        <taxon>Actinomycetota</taxon>
        <taxon>Actinomycetes</taxon>
        <taxon>Micrococcales</taxon>
        <taxon>Dermatophilaceae</taxon>
        <taxon>Candidatus Phosphoribacter</taxon>
    </lineage>
</organism>
<evidence type="ECO:0000256" key="1">
    <source>
        <dbReference type="SAM" id="Phobius"/>
    </source>
</evidence>
<proteinExistence type="predicted"/>
<evidence type="ECO:0000313" key="5">
    <source>
        <dbReference type="Proteomes" id="UP000718281"/>
    </source>
</evidence>
<evidence type="ECO:0000259" key="2">
    <source>
        <dbReference type="Pfam" id="PF14258"/>
    </source>
</evidence>
<dbReference type="Proteomes" id="UP000726105">
    <property type="component" value="Unassembled WGS sequence"/>
</dbReference>
<dbReference type="Proteomes" id="UP000718281">
    <property type="component" value="Unassembled WGS sequence"/>
</dbReference>
<accession>A0A934X2H1</accession>